<gene>
    <name evidence="2" type="ORF">Rsub_12729</name>
</gene>
<name>A0A2V0PJM0_9CHLO</name>
<dbReference type="InParanoid" id="A0A2V0PJM0"/>
<feature type="compositionally biased region" description="Gly residues" evidence="1">
    <location>
        <begin position="233"/>
        <end position="243"/>
    </location>
</feature>
<evidence type="ECO:0000256" key="1">
    <source>
        <dbReference type="SAM" id="MobiDB-lite"/>
    </source>
</evidence>
<dbReference type="EMBL" id="BDRX01000185">
    <property type="protein sequence ID" value="GBG00002.1"/>
    <property type="molecule type" value="Genomic_DNA"/>
</dbReference>
<dbReference type="FunCoup" id="A0A2V0PJM0">
    <property type="interactions" value="306"/>
</dbReference>
<dbReference type="OrthoDB" id="2020015at2759"/>
<dbReference type="Pfam" id="PF12576">
    <property type="entry name" value="DUF3754"/>
    <property type="match status" value="1"/>
</dbReference>
<proteinExistence type="predicted"/>
<keyword evidence="3" id="KW-1185">Reference proteome</keyword>
<reference evidence="2 3" key="1">
    <citation type="journal article" date="2018" name="Sci. Rep.">
        <title>Raphidocelis subcapitata (=Pseudokirchneriella subcapitata) provides an insight into genome evolution and environmental adaptations in the Sphaeropleales.</title>
        <authorList>
            <person name="Suzuki S."/>
            <person name="Yamaguchi H."/>
            <person name="Nakajima N."/>
            <person name="Kawachi M."/>
        </authorList>
    </citation>
    <scope>NUCLEOTIDE SEQUENCE [LARGE SCALE GENOMIC DNA]</scope>
    <source>
        <strain evidence="2 3">NIES-35</strain>
    </source>
</reference>
<evidence type="ECO:0000313" key="3">
    <source>
        <dbReference type="Proteomes" id="UP000247498"/>
    </source>
</evidence>
<organism evidence="2 3">
    <name type="scientific">Raphidocelis subcapitata</name>
    <dbReference type="NCBI Taxonomy" id="307507"/>
    <lineage>
        <taxon>Eukaryota</taxon>
        <taxon>Viridiplantae</taxon>
        <taxon>Chlorophyta</taxon>
        <taxon>core chlorophytes</taxon>
        <taxon>Chlorophyceae</taxon>
        <taxon>CS clade</taxon>
        <taxon>Sphaeropleales</taxon>
        <taxon>Selenastraceae</taxon>
        <taxon>Raphidocelis</taxon>
    </lineage>
</organism>
<dbReference type="Proteomes" id="UP000247498">
    <property type="component" value="Unassembled WGS sequence"/>
</dbReference>
<accession>A0A2V0PJM0</accession>
<comment type="caution">
    <text evidence="2">The sequence shown here is derived from an EMBL/GenBank/DDBJ whole genome shotgun (WGS) entry which is preliminary data.</text>
</comment>
<feature type="compositionally biased region" description="Low complexity" evidence="1">
    <location>
        <begin position="214"/>
        <end position="232"/>
    </location>
</feature>
<dbReference type="AlphaFoldDB" id="A0A2V0PJM0"/>
<sequence length="680" mass="73869">MPPEKHIAVPKEELLRALRARLPDGERPAFDELAKLMEGVASFDFLDLKERMRTNFLPFASGAKNQIYLQRTSKGLPTTTALDKKEVEFVSDVFDVLRASHYHLLTDAEWQIALAESFQLTLPMEVEWKYMDSRLLRHFWRTTPKRRELRNHLPNEMADRILVFHRGIGTARLKGLLIGEKLDLLCEYTVLKLVDALAAYVPKKWGGKKPDPPGAAGATPSASRATSPQASTDGGGGSGGGAAAAGPKRRLVASATLARQFSTITGRVTGGNYVASDHKFAKVVERVTLKHLCPSVPALLASFPKVLELQEPTFQEVVVVYRRAYPPRKPPSPGSDAPNRGKEERMQGILNRRNVYIKVFGETPMADVELIFPSKKVHIKPFQLVNLLATIVTALVTGVLMLARAGNDVSTGVLWTAASLVATRCFQVYSQAQTQKAQLQQDMATRLYDKMNDSQEGVVTAIMEEMGEQQFKQMVLAYGLLLATRGEGPTEISALDEACEEFLEDAFDCRIDFQVDDALPRLTQWGLVNTDGMDMLTAAPLSEAIETLAAAWALAYKALGRSRSDAIPTVDLLSGRASTFTAGLEAYRLAKNKSAAAAAAAEERKGGVFGRAKSRLAASFGGSGRDDDGTGAAAAAAVSAAGREMSFSGASVAGDEKEKGVKRTASFFKKMGKAARELLD</sequence>
<dbReference type="PANTHER" id="PTHR33645">
    <property type="entry name" value="AMINOPEPTIDASE (DUF3754)"/>
    <property type="match status" value="1"/>
</dbReference>
<evidence type="ECO:0000313" key="2">
    <source>
        <dbReference type="EMBL" id="GBG00002.1"/>
    </source>
</evidence>
<dbReference type="InterPro" id="IPR022227">
    <property type="entry name" value="DUF3754"/>
</dbReference>
<dbReference type="PANTHER" id="PTHR33645:SF11">
    <property type="entry name" value="AMINOPEPTIDASE (DUF3754)"/>
    <property type="match status" value="1"/>
</dbReference>
<evidence type="ECO:0008006" key="4">
    <source>
        <dbReference type="Google" id="ProtNLM"/>
    </source>
</evidence>
<feature type="region of interest" description="Disordered" evidence="1">
    <location>
        <begin position="208"/>
        <end position="246"/>
    </location>
</feature>
<protein>
    <recommendedName>
        <fullName evidence="4">Aminopeptidase</fullName>
    </recommendedName>
</protein>